<organism evidence="6 7">
    <name type="scientific">Cytospora paraplurivora</name>
    <dbReference type="NCBI Taxonomy" id="2898453"/>
    <lineage>
        <taxon>Eukaryota</taxon>
        <taxon>Fungi</taxon>
        <taxon>Dikarya</taxon>
        <taxon>Ascomycota</taxon>
        <taxon>Pezizomycotina</taxon>
        <taxon>Sordariomycetes</taxon>
        <taxon>Sordariomycetidae</taxon>
        <taxon>Diaporthales</taxon>
        <taxon>Cytosporaceae</taxon>
        <taxon>Cytospora</taxon>
    </lineage>
</organism>
<protein>
    <recommendedName>
        <fullName evidence="5">FAD-binding domain-containing protein</fullName>
    </recommendedName>
</protein>
<accession>A0AAN9U330</accession>
<dbReference type="EMBL" id="JAJSPL020000026">
    <property type="protein sequence ID" value="KAK7738408.1"/>
    <property type="molecule type" value="Genomic_DNA"/>
</dbReference>
<reference evidence="6 7" key="1">
    <citation type="journal article" date="2023" name="PLoS ONE">
        <title>Cytospora paraplurivora sp. nov. isolated from orchards with fruit tree decline syndrome in Ontario, Canada.</title>
        <authorList>
            <person name="Ilyukhin E."/>
            <person name="Nguyen H.D.T."/>
            <person name="Castle A.J."/>
            <person name="Ellouze W."/>
        </authorList>
    </citation>
    <scope>NUCLEOTIDE SEQUENCE [LARGE SCALE GENOMIC DNA]</scope>
    <source>
        <strain evidence="6 7">FDS-564</strain>
    </source>
</reference>
<evidence type="ECO:0000313" key="7">
    <source>
        <dbReference type="Proteomes" id="UP001320245"/>
    </source>
</evidence>
<proteinExistence type="predicted"/>
<dbReference type="PANTHER" id="PTHR46972">
    <property type="entry name" value="MONOOXYGENASE ASQM-RELATED"/>
    <property type="match status" value="1"/>
</dbReference>
<dbReference type="InterPro" id="IPR002938">
    <property type="entry name" value="FAD-bd"/>
</dbReference>
<dbReference type="AlphaFoldDB" id="A0AAN9U330"/>
<dbReference type="InterPro" id="IPR036188">
    <property type="entry name" value="FAD/NAD-bd_sf"/>
</dbReference>
<dbReference type="Pfam" id="PF01494">
    <property type="entry name" value="FAD_binding_3"/>
    <property type="match status" value="2"/>
</dbReference>
<evidence type="ECO:0000256" key="4">
    <source>
        <dbReference type="ARBA" id="ARBA00023033"/>
    </source>
</evidence>
<dbReference type="Proteomes" id="UP001320245">
    <property type="component" value="Unassembled WGS sequence"/>
</dbReference>
<dbReference type="SUPFAM" id="SSF51905">
    <property type="entry name" value="FAD/NAD(P)-binding domain"/>
    <property type="match status" value="1"/>
</dbReference>
<dbReference type="PRINTS" id="PR00420">
    <property type="entry name" value="RNGMNOXGNASE"/>
</dbReference>
<dbReference type="PANTHER" id="PTHR46972:SF1">
    <property type="entry name" value="FAD DEPENDENT OXIDOREDUCTASE DOMAIN-CONTAINING PROTEIN"/>
    <property type="match status" value="1"/>
</dbReference>
<keyword evidence="4" id="KW-0503">Monooxygenase</keyword>
<evidence type="ECO:0000256" key="2">
    <source>
        <dbReference type="ARBA" id="ARBA00022827"/>
    </source>
</evidence>
<evidence type="ECO:0000259" key="5">
    <source>
        <dbReference type="Pfam" id="PF01494"/>
    </source>
</evidence>
<name>A0AAN9U330_9PEZI</name>
<keyword evidence="3" id="KW-0560">Oxidoreductase</keyword>
<feature type="domain" description="FAD-binding" evidence="5">
    <location>
        <begin position="5"/>
        <end position="39"/>
    </location>
</feature>
<sequence length="389" mass="41712">MSSRIAIVGGGPAGLTLGLLLHNHGIPAAIFELRQKPTEEEFAKPSGMLDLHEGSGLDAIKECGLFEDFAPLTGDCAEATKITDKNGSVLYERNKLPPGTIKWGYKLLSATCSITGGHAETELNFGPRGKQTFDLVVGADGAWSRVRNLVTGEKPYYAGKQIITLTIKHVTHKYPQLAELLGPGTFMALGDRHGVLSQRGPVDSARIYIFLTLSSADFATTAGFAGQTPAVAKEKLLESGGLLSSWGTPIKELVTAGCDEEAAEDPTAKLDIRGLYMHTVGNTWEHKPGVTLIGDAAHLMLPFGEGVNQAMLDALLLSRAIVKAYETEAGDNYASPHVQDIYDPLLKDFEVELAVRARGTAEEGRRLDEIMFGKDGANALAEAFQHLVD</sequence>
<keyword evidence="1" id="KW-0285">Flavoprotein</keyword>
<dbReference type="Gene3D" id="3.50.50.60">
    <property type="entry name" value="FAD/NAD(P)-binding domain"/>
    <property type="match status" value="1"/>
</dbReference>
<gene>
    <name evidence="6" type="ORF">SLS53_006223</name>
</gene>
<dbReference type="GO" id="GO:0004497">
    <property type="term" value="F:monooxygenase activity"/>
    <property type="evidence" value="ECO:0007669"/>
    <property type="project" value="UniProtKB-KW"/>
</dbReference>
<feature type="domain" description="FAD-binding" evidence="5">
    <location>
        <begin position="287"/>
        <end position="331"/>
    </location>
</feature>
<evidence type="ECO:0000256" key="1">
    <source>
        <dbReference type="ARBA" id="ARBA00022630"/>
    </source>
</evidence>
<keyword evidence="7" id="KW-1185">Reference proteome</keyword>
<comment type="caution">
    <text evidence="6">The sequence shown here is derived from an EMBL/GenBank/DDBJ whole genome shotgun (WGS) entry which is preliminary data.</text>
</comment>
<dbReference type="GO" id="GO:0071949">
    <property type="term" value="F:FAD binding"/>
    <property type="evidence" value="ECO:0007669"/>
    <property type="project" value="InterPro"/>
</dbReference>
<keyword evidence="2" id="KW-0274">FAD</keyword>
<evidence type="ECO:0000313" key="6">
    <source>
        <dbReference type="EMBL" id="KAK7738408.1"/>
    </source>
</evidence>
<evidence type="ECO:0000256" key="3">
    <source>
        <dbReference type="ARBA" id="ARBA00023002"/>
    </source>
</evidence>